<sequence length="523" mass="58370">MPEITRDLLRKRAEHNEGILTTLEELALHQEELEGVNDILGKTCREIKILYLQNNLLPRIENLHHLKCLEYLNVALNNISVVEGLGSCEFLRKLDLTVNFIDFDALEASITHLASLRHLRDLYFLGNPAQTRPWFEDEEVKCEAVVDKMLDMKQAFTYYIAHRLPQLQCLDGQEITRTTRLLAARVFPTLETRLRVLATRTRCEKEGKAKKAIKDTESCASSGPVENDGTDGSMPTSHDPDTRRAIYLEIAAQKKEKLERQRAEGPKERDTAREQAVKLAQVQAEEAGQEPRPPCPDQGLDSSLHGDQEARPRQKNEGKWPYTLLDHDDRTATETASAIVGAGERDAGQWRHCGCVVLDLALPRHMDSSLIDVDVHPYHINVIAKGKLLRLHLPEEVQVSHSRAIRSKTTGHLQVVMPKLQAKKTRQHRTSTPPSSCPVPSPSAASHEAPLRSYSPGSQRASTSTTLLDVGRQKRNASGPRLSLIEEMLAANMDNIQSPPFSSVRFSSLPPSPGTLPSASLVE</sequence>
<dbReference type="Proteomes" id="UP000355283">
    <property type="component" value="Unassembled WGS sequence"/>
</dbReference>
<dbReference type="SUPFAM" id="SSF52058">
    <property type="entry name" value="L domain-like"/>
    <property type="match status" value="1"/>
</dbReference>
<gene>
    <name evidence="11" type="ORF">NSK_004028</name>
</gene>
<feature type="region of interest" description="Disordered" evidence="9">
    <location>
        <begin position="418"/>
        <end position="477"/>
    </location>
</feature>
<dbReference type="InterPro" id="IPR032675">
    <property type="entry name" value="LRR_dom_sf"/>
</dbReference>
<dbReference type="InterPro" id="IPR056496">
    <property type="entry name" value="CS_DNAAF11_C"/>
</dbReference>
<dbReference type="GO" id="GO:0005737">
    <property type="term" value="C:cytoplasm"/>
    <property type="evidence" value="ECO:0007669"/>
    <property type="project" value="UniProtKB-SubCell"/>
</dbReference>
<proteinExistence type="inferred from homology"/>
<evidence type="ECO:0000256" key="5">
    <source>
        <dbReference type="ARBA" id="ARBA00022737"/>
    </source>
</evidence>
<evidence type="ECO:0000256" key="9">
    <source>
        <dbReference type="SAM" id="MobiDB-lite"/>
    </source>
</evidence>
<keyword evidence="6" id="KW-0969">Cilium</keyword>
<evidence type="ECO:0000313" key="11">
    <source>
        <dbReference type="EMBL" id="TFJ84563.1"/>
    </source>
</evidence>
<evidence type="ECO:0000256" key="8">
    <source>
        <dbReference type="ARBA" id="ARBA00049982"/>
    </source>
</evidence>
<dbReference type="PANTHER" id="PTHR18849">
    <property type="entry name" value="LEUCINE RICH REPEAT PROTEIN"/>
    <property type="match status" value="1"/>
</dbReference>
<accession>A0A4D9D3I2</accession>
<keyword evidence="7" id="KW-0966">Cell projection</keyword>
<organism evidence="11 12">
    <name type="scientific">Nannochloropsis salina CCMP1776</name>
    <dbReference type="NCBI Taxonomy" id="1027361"/>
    <lineage>
        <taxon>Eukaryota</taxon>
        <taxon>Sar</taxon>
        <taxon>Stramenopiles</taxon>
        <taxon>Ochrophyta</taxon>
        <taxon>Eustigmatophyceae</taxon>
        <taxon>Eustigmatales</taxon>
        <taxon>Monodopsidaceae</taxon>
        <taxon>Microchloropsis</taxon>
        <taxon>Microchloropsis salina</taxon>
    </lineage>
</organism>
<feature type="compositionally biased region" description="Polar residues" evidence="9">
    <location>
        <begin position="455"/>
        <end position="467"/>
    </location>
</feature>
<evidence type="ECO:0000256" key="1">
    <source>
        <dbReference type="ARBA" id="ARBA00004138"/>
    </source>
</evidence>
<keyword evidence="5" id="KW-0677">Repeat</keyword>
<reference evidence="11 12" key="1">
    <citation type="submission" date="2019-01" db="EMBL/GenBank/DDBJ databases">
        <title>Nuclear Genome Assembly of the Microalgal Biofuel strain Nannochloropsis salina CCMP1776.</title>
        <authorList>
            <person name="Hovde B."/>
        </authorList>
    </citation>
    <scope>NUCLEOTIDE SEQUENCE [LARGE SCALE GENOMIC DNA]</scope>
    <source>
        <strain evidence="11 12">CCMP1776</strain>
    </source>
</reference>
<evidence type="ECO:0000256" key="2">
    <source>
        <dbReference type="ARBA" id="ARBA00004496"/>
    </source>
</evidence>
<dbReference type="AlphaFoldDB" id="A0A4D9D3I2"/>
<dbReference type="PROSITE" id="PS51450">
    <property type="entry name" value="LRR"/>
    <property type="match status" value="1"/>
</dbReference>
<evidence type="ECO:0000259" key="10">
    <source>
        <dbReference type="Pfam" id="PF23602"/>
    </source>
</evidence>
<dbReference type="OrthoDB" id="10250990at2759"/>
<dbReference type="PANTHER" id="PTHR18849:SF0">
    <property type="entry name" value="CILIA- AND FLAGELLA-ASSOCIATED PROTEIN 410-RELATED"/>
    <property type="match status" value="1"/>
</dbReference>
<comment type="subcellular location">
    <subcellularLocation>
        <location evidence="1">Cell projection</location>
        <location evidence="1">Cilium</location>
    </subcellularLocation>
    <subcellularLocation>
        <location evidence="2">Cytoplasm</location>
    </subcellularLocation>
</comment>
<feature type="compositionally biased region" description="Basic and acidic residues" evidence="9">
    <location>
        <begin position="255"/>
        <end position="276"/>
    </location>
</feature>
<feature type="compositionally biased region" description="Polar residues" evidence="9">
    <location>
        <begin position="496"/>
        <end position="506"/>
    </location>
</feature>
<comment type="similarity">
    <text evidence="8">Belongs to the tilB family.</text>
</comment>
<keyword evidence="3" id="KW-0963">Cytoplasm</keyword>
<keyword evidence="4" id="KW-0433">Leucine-rich repeat</keyword>
<evidence type="ECO:0000256" key="4">
    <source>
        <dbReference type="ARBA" id="ARBA00022614"/>
    </source>
</evidence>
<evidence type="ECO:0000256" key="6">
    <source>
        <dbReference type="ARBA" id="ARBA00023069"/>
    </source>
</evidence>
<dbReference type="GO" id="GO:0005929">
    <property type="term" value="C:cilium"/>
    <property type="evidence" value="ECO:0007669"/>
    <property type="project" value="UniProtKB-SubCell"/>
</dbReference>
<dbReference type="EMBL" id="SDOX01000018">
    <property type="protein sequence ID" value="TFJ84563.1"/>
    <property type="molecule type" value="Genomic_DNA"/>
</dbReference>
<keyword evidence="12" id="KW-1185">Reference proteome</keyword>
<dbReference type="Gene3D" id="3.80.10.10">
    <property type="entry name" value="Ribonuclease Inhibitor"/>
    <property type="match status" value="1"/>
</dbReference>
<feature type="compositionally biased region" description="Basic and acidic residues" evidence="9">
    <location>
        <begin position="207"/>
        <end position="217"/>
    </location>
</feature>
<feature type="region of interest" description="Disordered" evidence="9">
    <location>
        <begin position="496"/>
        <end position="523"/>
    </location>
</feature>
<evidence type="ECO:0000256" key="3">
    <source>
        <dbReference type="ARBA" id="ARBA00022490"/>
    </source>
</evidence>
<dbReference type="Pfam" id="PF23602">
    <property type="entry name" value="CS_DNAAF11_C"/>
    <property type="match status" value="1"/>
</dbReference>
<feature type="compositionally biased region" description="Basic and acidic residues" evidence="9">
    <location>
        <begin position="304"/>
        <end position="318"/>
    </location>
</feature>
<feature type="region of interest" description="Disordered" evidence="9">
    <location>
        <begin position="207"/>
        <end position="241"/>
    </location>
</feature>
<dbReference type="InterPro" id="IPR001611">
    <property type="entry name" value="Leu-rich_rpt"/>
</dbReference>
<evidence type="ECO:0000256" key="7">
    <source>
        <dbReference type="ARBA" id="ARBA00023273"/>
    </source>
</evidence>
<protein>
    <recommendedName>
        <fullName evidence="10">Dynein axonemal assembly factor 11-like CS domain-containing protein</fullName>
    </recommendedName>
</protein>
<feature type="region of interest" description="Disordered" evidence="9">
    <location>
        <begin position="255"/>
        <end position="321"/>
    </location>
</feature>
<comment type="caution">
    <text evidence="11">The sequence shown here is derived from an EMBL/GenBank/DDBJ whole genome shotgun (WGS) entry which is preliminary data.</text>
</comment>
<name>A0A4D9D3I2_9STRA</name>
<feature type="domain" description="Dynein axonemal assembly factor 11-like CS" evidence="10">
    <location>
        <begin position="356"/>
        <end position="419"/>
    </location>
</feature>
<evidence type="ECO:0000313" key="12">
    <source>
        <dbReference type="Proteomes" id="UP000355283"/>
    </source>
</evidence>